<evidence type="ECO:0000313" key="2">
    <source>
        <dbReference type="Proteomes" id="UP000280434"/>
    </source>
</evidence>
<reference evidence="1 2" key="1">
    <citation type="submission" date="2018-10" db="EMBL/GenBank/DDBJ databases">
        <title>Paraburkholderia sp. 7MK8-2, isolated from soil.</title>
        <authorList>
            <person name="Gao Z.-H."/>
            <person name="Qiu L.-H."/>
        </authorList>
    </citation>
    <scope>NUCLEOTIDE SEQUENCE [LARGE SCALE GENOMIC DNA]</scope>
    <source>
        <strain evidence="1 2">7MK8-2</strain>
    </source>
</reference>
<comment type="caution">
    <text evidence="1">The sequence shown here is derived from an EMBL/GenBank/DDBJ whole genome shotgun (WGS) entry which is preliminary data.</text>
</comment>
<dbReference type="InterPro" id="IPR011990">
    <property type="entry name" value="TPR-like_helical_dom_sf"/>
</dbReference>
<dbReference type="SUPFAM" id="SSF48452">
    <property type="entry name" value="TPR-like"/>
    <property type="match status" value="1"/>
</dbReference>
<dbReference type="Pfam" id="PF06041">
    <property type="entry name" value="DUF924"/>
    <property type="match status" value="1"/>
</dbReference>
<proteinExistence type="predicted"/>
<evidence type="ECO:0000313" key="1">
    <source>
        <dbReference type="EMBL" id="RKP43711.1"/>
    </source>
</evidence>
<accession>A0A494X255</accession>
<dbReference type="AlphaFoldDB" id="A0A494X255"/>
<name>A0A494X255_9BURK</name>
<dbReference type="EMBL" id="RBZV01000017">
    <property type="protein sequence ID" value="RKP43711.1"/>
    <property type="molecule type" value="Genomic_DNA"/>
</dbReference>
<gene>
    <name evidence="1" type="ORF">D7S89_25075</name>
</gene>
<organism evidence="1 2">
    <name type="scientific">Trinickia fusca</name>
    <dbReference type="NCBI Taxonomy" id="2419777"/>
    <lineage>
        <taxon>Bacteria</taxon>
        <taxon>Pseudomonadati</taxon>
        <taxon>Pseudomonadota</taxon>
        <taxon>Betaproteobacteria</taxon>
        <taxon>Burkholderiales</taxon>
        <taxon>Burkholderiaceae</taxon>
        <taxon>Trinickia</taxon>
    </lineage>
</organism>
<dbReference type="InterPro" id="IPR010323">
    <property type="entry name" value="DUF924"/>
</dbReference>
<dbReference type="OrthoDB" id="7593450at2"/>
<keyword evidence="2" id="KW-1185">Reference proteome</keyword>
<protein>
    <submittedName>
        <fullName evidence="1">DUF924 family protein</fullName>
    </submittedName>
</protein>
<dbReference type="Gene3D" id="1.25.40.10">
    <property type="entry name" value="Tetratricopeptide repeat domain"/>
    <property type="match status" value="1"/>
</dbReference>
<dbReference type="Proteomes" id="UP000280434">
    <property type="component" value="Unassembled WGS sequence"/>
</dbReference>
<sequence length="59" mass="6974">MCLFDALARQTGERGYLEYVIRRWEIVERFDCFPHRHAASGRTLTDEERALLLEPNSSF</sequence>